<dbReference type="SUPFAM" id="SSF56112">
    <property type="entry name" value="Protein kinase-like (PK-like)"/>
    <property type="match status" value="1"/>
</dbReference>
<comment type="catalytic activity">
    <reaction evidence="9">
        <text>L-seryl-[protein] + ATP = O-phospho-L-seryl-[protein] + ADP + H(+)</text>
        <dbReference type="Rhea" id="RHEA:17989"/>
        <dbReference type="Rhea" id="RHEA-COMP:9863"/>
        <dbReference type="Rhea" id="RHEA-COMP:11604"/>
        <dbReference type="ChEBI" id="CHEBI:15378"/>
        <dbReference type="ChEBI" id="CHEBI:29999"/>
        <dbReference type="ChEBI" id="CHEBI:30616"/>
        <dbReference type="ChEBI" id="CHEBI:83421"/>
        <dbReference type="ChEBI" id="CHEBI:456216"/>
        <dbReference type="EC" id="2.7.11.1"/>
    </reaction>
</comment>
<dbReference type="GO" id="GO:0004713">
    <property type="term" value="F:protein tyrosine kinase activity"/>
    <property type="evidence" value="ECO:0007669"/>
    <property type="project" value="InterPro"/>
</dbReference>
<dbReference type="InterPro" id="IPR051824">
    <property type="entry name" value="LRR_Rcpt-Like_S/T_Kinase"/>
</dbReference>
<comment type="caution">
    <text evidence="12">The sequence shown here is derived from an EMBL/GenBank/DDBJ whole genome shotgun (WGS) entry which is preliminary data.</text>
</comment>
<evidence type="ECO:0000256" key="4">
    <source>
        <dbReference type="ARBA" id="ARBA00022679"/>
    </source>
</evidence>
<dbReference type="EMBL" id="JBEDUW010000003">
    <property type="protein sequence ID" value="KAK9937782.1"/>
    <property type="molecule type" value="Genomic_DNA"/>
</dbReference>
<dbReference type="AlphaFoldDB" id="A0AAW1XLY5"/>
<evidence type="ECO:0000313" key="13">
    <source>
        <dbReference type="Proteomes" id="UP001457282"/>
    </source>
</evidence>
<evidence type="ECO:0000256" key="5">
    <source>
        <dbReference type="ARBA" id="ARBA00022741"/>
    </source>
</evidence>
<dbReference type="InterPro" id="IPR001245">
    <property type="entry name" value="Ser-Thr/Tyr_kinase_cat_dom"/>
</dbReference>
<proteinExistence type="predicted"/>
<feature type="domain" description="Protein kinase" evidence="11">
    <location>
        <begin position="64"/>
        <end position="364"/>
    </location>
</feature>
<evidence type="ECO:0000256" key="8">
    <source>
        <dbReference type="ARBA" id="ARBA00047899"/>
    </source>
</evidence>
<protein>
    <recommendedName>
        <fullName evidence="2">non-specific serine/threonine protein kinase</fullName>
        <ecNumber evidence="2">2.7.11.1</ecNumber>
    </recommendedName>
</protein>
<keyword evidence="6" id="KW-0418">Kinase</keyword>
<dbReference type="GO" id="GO:0016020">
    <property type="term" value="C:membrane"/>
    <property type="evidence" value="ECO:0007669"/>
    <property type="project" value="UniProtKB-SubCell"/>
</dbReference>
<dbReference type="Gene3D" id="1.10.510.10">
    <property type="entry name" value="Transferase(Phosphotransferase) domain 1"/>
    <property type="match status" value="2"/>
</dbReference>
<evidence type="ECO:0000256" key="10">
    <source>
        <dbReference type="SAM" id="SignalP"/>
    </source>
</evidence>
<evidence type="ECO:0000256" key="6">
    <source>
        <dbReference type="ARBA" id="ARBA00022777"/>
    </source>
</evidence>
<reference evidence="12 13" key="1">
    <citation type="journal article" date="2023" name="G3 (Bethesda)">
        <title>A chromosome-length genome assembly and annotation of blackberry (Rubus argutus, cv. 'Hillquist').</title>
        <authorList>
            <person name="Bruna T."/>
            <person name="Aryal R."/>
            <person name="Dudchenko O."/>
            <person name="Sargent D.J."/>
            <person name="Mead D."/>
            <person name="Buti M."/>
            <person name="Cavallini A."/>
            <person name="Hytonen T."/>
            <person name="Andres J."/>
            <person name="Pham M."/>
            <person name="Weisz D."/>
            <person name="Mascagni F."/>
            <person name="Usai G."/>
            <person name="Natali L."/>
            <person name="Bassil N."/>
            <person name="Fernandez G.E."/>
            <person name="Lomsadze A."/>
            <person name="Armour M."/>
            <person name="Olukolu B."/>
            <person name="Poorten T."/>
            <person name="Britton C."/>
            <person name="Davik J."/>
            <person name="Ashrafi H."/>
            <person name="Aiden E.L."/>
            <person name="Borodovsky M."/>
            <person name="Worthington M."/>
        </authorList>
    </citation>
    <scope>NUCLEOTIDE SEQUENCE [LARGE SCALE GENOMIC DNA]</scope>
    <source>
        <strain evidence="12">PI 553951</strain>
    </source>
</reference>
<dbReference type="FunFam" id="1.10.510.10:FF:001023">
    <property type="entry name" value="Os07g0541700 protein"/>
    <property type="match status" value="1"/>
</dbReference>
<evidence type="ECO:0000256" key="9">
    <source>
        <dbReference type="ARBA" id="ARBA00048679"/>
    </source>
</evidence>
<feature type="chain" id="PRO_5043385377" description="non-specific serine/threonine protein kinase" evidence="10">
    <location>
        <begin position="27"/>
        <end position="385"/>
    </location>
</feature>
<keyword evidence="3" id="KW-0723">Serine/threonine-protein kinase</keyword>
<dbReference type="GO" id="GO:0004674">
    <property type="term" value="F:protein serine/threonine kinase activity"/>
    <property type="evidence" value="ECO:0007669"/>
    <property type="project" value="UniProtKB-KW"/>
</dbReference>
<dbReference type="PANTHER" id="PTHR48006">
    <property type="entry name" value="LEUCINE-RICH REPEAT-CONTAINING PROTEIN DDB_G0281931-RELATED"/>
    <property type="match status" value="1"/>
</dbReference>
<dbReference type="PROSITE" id="PS00108">
    <property type="entry name" value="PROTEIN_KINASE_ST"/>
    <property type="match status" value="1"/>
</dbReference>
<organism evidence="12 13">
    <name type="scientific">Rubus argutus</name>
    <name type="common">Southern blackberry</name>
    <dbReference type="NCBI Taxonomy" id="59490"/>
    <lineage>
        <taxon>Eukaryota</taxon>
        <taxon>Viridiplantae</taxon>
        <taxon>Streptophyta</taxon>
        <taxon>Embryophyta</taxon>
        <taxon>Tracheophyta</taxon>
        <taxon>Spermatophyta</taxon>
        <taxon>Magnoliopsida</taxon>
        <taxon>eudicotyledons</taxon>
        <taxon>Gunneridae</taxon>
        <taxon>Pentapetalae</taxon>
        <taxon>rosids</taxon>
        <taxon>fabids</taxon>
        <taxon>Rosales</taxon>
        <taxon>Rosaceae</taxon>
        <taxon>Rosoideae</taxon>
        <taxon>Rosoideae incertae sedis</taxon>
        <taxon>Rubus</taxon>
    </lineage>
</organism>
<dbReference type="InterPro" id="IPR020635">
    <property type="entry name" value="Tyr_kinase_cat_dom"/>
</dbReference>
<evidence type="ECO:0000313" key="12">
    <source>
        <dbReference type="EMBL" id="KAK9937782.1"/>
    </source>
</evidence>
<dbReference type="InterPro" id="IPR008271">
    <property type="entry name" value="Ser/Thr_kinase_AS"/>
</dbReference>
<dbReference type="PROSITE" id="PS50011">
    <property type="entry name" value="PROTEIN_KINASE_DOM"/>
    <property type="match status" value="1"/>
</dbReference>
<evidence type="ECO:0000259" key="11">
    <source>
        <dbReference type="PROSITE" id="PS50011"/>
    </source>
</evidence>
<evidence type="ECO:0000256" key="7">
    <source>
        <dbReference type="ARBA" id="ARBA00022840"/>
    </source>
</evidence>
<name>A0AAW1XLY5_RUBAR</name>
<sequence length="385" mass="43339">MNYKFFFPRLLVDSLLLVCFASFAFGDKRLSPDEVQALEDIGKTLGKTWNLSVELGWARPSDNRTMNNVIGGNCSTASSTTTDQICHVTNMTSKYFGQDLKGVDLQTGRFTLRQIKTATNNFDISNKIGEGGLVLFTRAFYQIAPQLLLKSFSAKSKQGNREFNNVGRALFGPKATQVNLDWPTRHRICVGIAKGLAYLHEESRLKIVHRDIKATNVLLDKNLFPKISDFGMAKLDEEDNTHISNPDCWNIWIYGTRICHAGGRPNTTYRSKEECFYLLDWALLLKERGSLLDLVDPRLGTEFNKEEMITTINVALLCSHLSSAVRPAMSLVVRMLEGRVSVHEGRGPLQSTSVHDLYSVHPDSSTSAHDLYSVHPDSNYWQNRN</sequence>
<evidence type="ECO:0000256" key="1">
    <source>
        <dbReference type="ARBA" id="ARBA00004479"/>
    </source>
</evidence>
<dbReference type="PANTHER" id="PTHR48006:SF81">
    <property type="entry name" value="PROTEIN KINASE DOMAIN-CONTAINING PROTEIN"/>
    <property type="match status" value="1"/>
</dbReference>
<keyword evidence="13" id="KW-1185">Reference proteome</keyword>
<evidence type="ECO:0000256" key="3">
    <source>
        <dbReference type="ARBA" id="ARBA00022527"/>
    </source>
</evidence>
<accession>A0AAW1XLY5</accession>
<comment type="catalytic activity">
    <reaction evidence="8">
        <text>L-threonyl-[protein] + ATP = O-phospho-L-threonyl-[protein] + ADP + H(+)</text>
        <dbReference type="Rhea" id="RHEA:46608"/>
        <dbReference type="Rhea" id="RHEA-COMP:11060"/>
        <dbReference type="Rhea" id="RHEA-COMP:11605"/>
        <dbReference type="ChEBI" id="CHEBI:15378"/>
        <dbReference type="ChEBI" id="CHEBI:30013"/>
        <dbReference type="ChEBI" id="CHEBI:30616"/>
        <dbReference type="ChEBI" id="CHEBI:61977"/>
        <dbReference type="ChEBI" id="CHEBI:456216"/>
        <dbReference type="EC" id="2.7.11.1"/>
    </reaction>
</comment>
<dbReference type="Gene3D" id="3.30.200.20">
    <property type="entry name" value="Phosphorylase Kinase, domain 1"/>
    <property type="match status" value="1"/>
</dbReference>
<keyword evidence="4" id="KW-0808">Transferase</keyword>
<keyword evidence="10" id="KW-0732">Signal</keyword>
<feature type="signal peptide" evidence="10">
    <location>
        <begin position="1"/>
        <end position="26"/>
    </location>
</feature>
<dbReference type="InterPro" id="IPR000719">
    <property type="entry name" value="Prot_kinase_dom"/>
</dbReference>
<dbReference type="EC" id="2.7.11.1" evidence="2"/>
<dbReference type="InterPro" id="IPR011009">
    <property type="entry name" value="Kinase-like_dom_sf"/>
</dbReference>
<dbReference type="Pfam" id="PF07714">
    <property type="entry name" value="PK_Tyr_Ser-Thr"/>
    <property type="match status" value="1"/>
</dbReference>
<comment type="subcellular location">
    <subcellularLocation>
        <location evidence="1">Membrane</location>
        <topology evidence="1">Single-pass type I membrane protein</topology>
    </subcellularLocation>
</comment>
<keyword evidence="7" id="KW-0067">ATP-binding</keyword>
<dbReference type="Proteomes" id="UP001457282">
    <property type="component" value="Unassembled WGS sequence"/>
</dbReference>
<evidence type="ECO:0000256" key="2">
    <source>
        <dbReference type="ARBA" id="ARBA00012513"/>
    </source>
</evidence>
<gene>
    <name evidence="12" type="ORF">M0R45_014551</name>
</gene>
<keyword evidence="5" id="KW-0547">Nucleotide-binding</keyword>
<dbReference type="SMART" id="SM00219">
    <property type="entry name" value="TyrKc"/>
    <property type="match status" value="1"/>
</dbReference>
<dbReference type="GO" id="GO:0005524">
    <property type="term" value="F:ATP binding"/>
    <property type="evidence" value="ECO:0007669"/>
    <property type="project" value="UniProtKB-KW"/>
</dbReference>